<proteinExistence type="predicted"/>
<gene>
    <name evidence="1" type="ORF">SDC9_119732</name>
</gene>
<name>A0A645C4P4_9ZZZZ</name>
<protein>
    <submittedName>
        <fullName evidence="1">Uncharacterized protein</fullName>
    </submittedName>
</protein>
<sequence>MILALSPEKGDGAFSISPVNNDYKIPVAIYNKNKGKEAVNGRLFC</sequence>
<accession>A0A645C4P4</accession>
<organism evidence="1">
    <name type="scientific">bioreactor metagenome</name>
    <dbReference type="NCBI Taxonomy" id="1076179"/>
    <lineage>
        <taxon>unclassified sequences</taxon>
        <taxon>metagenomes</taxon>
        <taxon>ecological metagenomes</taxon>
    </lineage>
</organism>
<dbReference type="EMBL" id="VSSQ01024935">
    <property type="protein sequence ID" value="MPM72756.1"/>
    <property type="molecule type" value="Genomic_DNA"/>
</dbReference>
<evidence type="ECO:0000313" key="1">
    <source>
        <dbReference type="EMBL" id="MPM72756.1"/>
    </source>
</evidence>
<reference evidence="1" key="1">
    <citation type="submission" date="2019-08" db="EMBL/GenBank/DDBJ databases">
        <authorList>
            <person name="Kucharzyk K."/>
            <person name="Murdoch R.W."/>
            <person name="Higgins S."/>
            <person name="Loffler F."/>
        </authorList>
    </citation>
    <scope>NUCLEOTIDE SEQUENCE</scope>
</reference>
<comment type="caution">
    <text evidence="1">The sequence shown here is derived from an EMBL/GenBank/DDBJ whole genome shotgun (WGS) entry which is preliminary data.</text>
</comment>
<dbReference type="AlphaFoldDB" id="A0A645C4P4"/>